<feature type="compositionally biased region" description="Basic and acidic residues" evidence="1">
    <location>
        <begin position="103"/>
        <end position="118"/>
    </location>
</feature>
<comment type="caution">
    <text evidence="2">The sequence shown here is derived from an EMBL/GenBank/DDBJ whole genome shotgun (WGS) entry which is preliminary data.</text>
</comment>
<dbReference type="AlphaFoldDB" id="A0A3M7Q0D2"/>
<feature type="region of interest" description="Disordered" evidence="1">
    <location>
        <begin position="103"/>
        <end position="195"/>
    </location>
</feature>
<reference evidence="2 3" key="1">
    <citation type="journal article" date="2018" name="Sci. Rep.">
        <title>Genomic signatures of local adaptation to the degree of environmental predictability in rotifers.</title>
        <authorList>
            <person name="Franch-Gras L."/>
            <person name="Hahn C."/>
            <person name="Garcia-Roger E.M."/>
            <person name="Carmona M.J."/>
            <person name="Serra M."/>
            <person name="Gomez A."/>
        </authorList>
    </citation>
    <scope>NUCLEOTIDE SEQUENCE [LARGE SCALE GENOMIC DNA]</scope>
    <source>
        <strain evidence="2">HYR1</strain>
    </source>
</reference>
<evidence type="ECO:0000313" key="3">
    <source>
        <dbReference type="Proteomes" id="UP000276133"/>
    </source>
</evidence>
<proteinExistence type="predicted"/>
<protein>
    <submittedName>
        <fullName evidence="2">Uncharacterized protein</fullName>
    </submittedName>
</protein>
<feature type="compositionally biased region" description="Polar residues" evidence="1">
    <location>
        <begin position="172"/>
        <end position="186"/>
    </location>
</feature>
<feature type="compositionally biased region" description="Low complexity" evidence="1">
    <location>
        <begin position="138"/>
        <end position="151"/>
    </location>
</feature>
<sequence>MAIFKGPNFVLKQSCMIQHRFQSATAAQTKNQLFFSCQHKNSPFFSFMNLTNNHSQSTAAHSGTNARQFWLMSELEVDEADQGKESSTNMGNKVIQNVVTQIEKCERDENSERARVEEESTSDQENTASDSVSDHLKLSSSSSASTSSAVSPRRKPVLTPSNKKDDSGYLPTASSDSSQATPATSCRTHHHHETT</sequence>
<accession>A0A3M7Q0D2</accession>
<organism evidence="2 3">
    <name type="scientific">Brachionus plicatilis</name>
    <name type="common">Marine rotifer</name>
    <name type="synonym">Brachionus muelleri</name>
    <dbReference type="NCBI Taxonomy" id="10195"/>
    <lineage>
        <taxon>Eukaryota</taxon>
        <taxon>Metazoa</taxon>
        <taxon>Spiralia</taxon>
        <taxon>Gnathifera</taxon>
        <taxon>Rotifera</taxon>
        <taxon>Eurotatoria</taxon>
        <taxon>Monogononta</taxon>
        <taxon>Pseudotrocha</taxon>
        <taxon>Ploima</taxon>
        <taxon>Brachionidae</taxon>
        <taxon>Brachionus</taxon>
    </lineage>
</organism>
<gene>
    <name evidence="2" type="ORF">BpHYR1_035348</name>
</gene>
<evidence type="ECO:0000256" key="1">
    <source>
        <dbReference type="SAM" id="MobiDB-lite"/>
    </source>
</evidence>
<name>A0A3M7Q0D2_BRAPC</name>
<dbReference type="Proteomes" id="UP000276133">
    <property type="component" value="Unassembled WGS sequence"/>
</dbReference>
<dbReference type="EMBL" id="REGN01007916">
    <property type="protein sequence ID" value="RNA04917.1"/>
    <property type="molecule type" value="Genomic_DNA"/>
</dbReference>
<feature type="non-terminal residue" evidence="2">
    <location>
        <position position="195"/>
    </location>
</feature>
<evidence type="ECO:0000313" key="2">
    <source>
        <dbReference type="EMBL" id="RNA04917.1"/>
    </source>
</evidence>
<keyword evidence="3" id="KW-1185">Reference proteome</keyword>